<dbReference type="EMBL" id="MK552140">
    <property type="protein sequence ID" value="QBX06739.1"/>
    <property type="molecule type" value="Genomic_DNA"/>
</dbReference>
<gene>
    <name evidence="1" type="ORF">BcepSaruman_326</name>
</gene>
<organism evidence="1 2">
    <name type="scientific">Burkholderia phage BcepSaruman</name>
    <dbReference type="NCBI Taxonomy" id="2530032"/>
    <lineage>
        <taxon>Viruses</taxon>
        <taxon>Duplodnaviria</taxon>
        <taxon>Heunggongvirae</taxon>
        <taxon>Uroviricota</taxon>
        <taxon>Caudoviricetes</taxon>
        <taxon>Sarumanvirus</taxon>
        <taxon>Sarumanvirus bcepsaruman</taxon>
    </lineage>
</organism>
<dbReference type="Proteomes" id="UP000296455">
    <property type="component" value="Segment"/>
</dbReference>
<evidence type="ECO:0000313" key="1">
    <source>
        <dbReference type="EMBL" id="QBX06739.1"/>
    </source>
</evidence>
<accession>A0A4D5ZDG1</accession>
<name>A0A4D5ZDG1_9CAUD</name>
<reference evidence="1 2" key="1">
    <citation type="submission" date="2019-02" db="EMBL/GenBank/DDBJ databases">
        <title>Complete genome sequence of Burkholderia cenocepacia phage BcepSaruman.</title>
        <authorList>
            <person name="Park K."/>
            <person name="Liu M."/>
            <person name="Gill J."/>
        </authorList>
    </citation>
    <scope>NUCLEOTIDE SEQUENCE [LARGE SCALE GENOMIC DNA]</scope>
</reference>
<proteinExistence type="predicted"/>
<evidence type="ECO:0000313" key="2">
    <source>
        <dbReference type="Proteomes" id="UP000296455"/>
    </source>
</evidence>
<sequence length="120" mass="13686">MEEPKAKFVEYPELVGTERFEAFVDQTLEKHLVEWFGETALKEAEGMINQTRIASMARSLLNKFLSYARVEQGPLLKPDTAIDAARAFANVELRADRKELTDWETVFASQLARLLVRGPQ</sequence>
<keyword evidence="2" id="KW-1185">Reference proteome</keyword>
<protein>
    <submittedName>
        <fullName evidence="1">Uncharacterized protein</fullName>
    </submittedName>
</protein>